<feature type="disulfide bond" evidence="6">
    <location>
        <begin position="964"/>
        <end position="991"/>
    </location>
</feature>
<feature type="domain" description="CUB" evidence="9">
    <location>
        <begin position="493"/>
        <end position="608"/>
    </location>
</feature>
<feature type="disulfide bond" evidence="7">
    <location>
        <begin position="210"/>
        <end position="219"/>
    </location>
</feature>
<feature type="domain" description="CUB" evidence="9">
    <location>
        <begin position="1317"/>
        <end position="1464"/>
    </location>
</feature>
<evidence type="ECO:0000313" key="12">
    <source>
        <dbReference type="RefSeq" id="XP_023942426.2"/>
    </source>
</evidence>
<evidence type="ECO:0000259" key="10">
    <source>
        <dbReference type="PROSITE" id="PS50026"/>
    </source>
</evidence>
<dbReference type="SUPFAM" id="SSF57184">
    <property type="entry name" value="Growth factor receptor domain"/>
    <property type="match status" value="1"/>
</dbReference>
<dbReference type="SUPFAM" id="SSF57196">
    <property type="entry name" value="EGF/Laminin"/>
    <property type="match status" value="3"/>
</dbReference>
<feature type="domain" description="CUB" evidence="9">
    <location>
        <begin position="1579"/>
        <end position="1697"/>
    </location>
</feature>
<feature type="domain" description="CUB" evidence="9">
    <location>
        <begin position="1466"/>
        <end position="1575"/>
    </location>
</feature>
<dbReference type="Pfam" id="PF12661">
    <property type="entry name" value="hEGF"/>
    <property type="match status" value="1"/>
</dbReference>
<evidence type="ECO:0000313" key="11">
    <source>
        <dbReference type="Proteomes" id="UP001652582"/>
    </source>
</evidence>
<dbReference type="GeneID" id="112048947"/>
<feature type="domain" description="CUB" evidence="9">
    <location>
        <begin position="844"/>
        <end position="960"/>
    </location>
</feature>
<evidence type="ECO:0000259" key="9">
    <source>
        <dbReference type="PROSITE" id="PS01180"/>
    </source>
</evidence>
<gene>
    <name evidence="12" type="primary">LOC112048947</name>
</gene>
<dbReference type="InterPro" id="IPR018097">
    <property type="entry name" value="EGF_Ca-bd_CS"/>
</dbReference>
<keyword evidence="11" id="KW-1185">Reference proteome</keyword>
<feature type="domain" description="EGF-like" evidence="10">
    <location>
        <begin position="410"/>
        <end position="446"/>
    </location>
</feature>
<dbReference type="KEGG" id="bany:112048947"/>
<feature type="disulfide bond" evidence="7">
    <location>
        <begin position="167"/>
        <end position="176"/>
    </location>
</feature>
<feature type="disulfide bond" evidence="6">
    <location>
        <begin position="612"/>
        <end position="639"/>
    </location>
</feature>
<feature type="domain" description="CUB" evidence="9">
    <location>
        <begin position="731"/>
        <end position="843"/>
    </location>
</feature>
<sequence length="3761" mass="422060">MSKLHFSCIFIIIVLSELLQCEVYNNRPKIKTVDGDLIFTPGYDRSIYLNPNGPKSKIFYGEINLLNIYNKSNTEELNIFNDRTTSDNGQLSDVFRRIQNLETLTNSFPSNVNLNISYLTRKINNLANRVRTIQTLLNTKNKDDCQSYPCENGGTCLNLVNGYYCLCPTTWKGANCDEDVNECRNFAGTDLGCQNGATCINRPGSYECICKPGWYGLDCTRTAKNCSGGDFEMCGHGMCLPITSGEGIKCICNQGWTTDGTGACLQDVNECLSGQGSRCSVNPRVECINLPGSFRCGACPKGYEGDGFACYDVDECLTIPNGGCSMSPLVSCYNTVGSRICGACPPDYQGDGITCIWTGSCSINHGGCHPSAQCLENQGIRRTPQCICPYGMQGDGIGIHGCYVSSRGNNTQQCEDNPCGDHGHCHPLRQGYTCICYPGYSGAHCTHQNNMCSDNPCHNGGSCRLDDRSSRGFKCECTALYSGDLCQIHIQQCGGFLDSEEGSIIYPLTNTTYGHNSRCAWVIHTAPDKVINVTFSKFNLENDTPECRFDFLQIHDGRNSARQLIGRFCGSNFPNGGNIISSHNYLYFWFRSDHSVAKDGFALHWNSVPPVCGGEIDATTHGHISSPGSPNTYPPNRDCYWHLKTTFGKKIQLHFFELDIENHANCSFDYLAIYDGEHTTDPLLNKYCNTTQPAPIQSASSEILIHFHSDAMGSGKGFQIAFAPIEGVPGCGGYFTSDKGEIGSPSYNGLYLSNLLCEYKITTRPDTRIRISFKTFKLENSLTCKYDSVKIYDGPTSDSPLVGKFCGTTLPKTYTSSTNKLFILFKSDHTVASEGFKIDFESICFQTIVGDSGIVKTPNYPMFYPKNTVCEYVISTAPGKVIQLTFQDFDIEDSSYYNCTYDYVEIRDGHFNNSTLLGKYCGNSEVVPPTQISTYNYMYIKFNSDMSINGRGFYSNFTTVDTECGGIYKENSGIINHPADSSEYYSNNQNCTWFIIAPEGMHIKLTWNRFDLENMRSCDSDYVEIIESDDYNDDNILGKYCGSTMPPALTTSSSYLKVRFISDISIRDSGFSLSYSFLDEHNHCDGLFVKSHGYIFSPNWPETYEPNRDCTWKISVPIGRQIALNITDFDLERPLRDKCDLGDYLEIRDGSTADSSLIGKYCGSFTSKRLVSTANSLYLHFHSDFYLSGRGFQIEWDGALYGCGGTLTSVSGSISSPNYPQNYHENAECFYRIITSAGSKIRISFTDLDLEKTRDCRDDYVEIFNGRDEHSSSYGRHCIMSPTLNNIETTTNYAFIKFRSDIFISGKGFLLNYDTVCNNNISGNYGVIESPGYPDKYPLNINCLWNITVPKGNKINITFTNFDVFSTFRLHRYSPVYQHPWSSSPYPVRSFYTPFHRYYQYSHSGNCEIDYLQTKETSDVNFSERLCGNSLPKPITSNTNSMQIKFVTGGYFPKAGFRLEWFNFGCGGYITKKSGSLSMDRISTPGQLECEWIIETPGGTAVSINFTEFFLAESKNCTTDAIEIYNGQSIDFPLLTKFCLKGQINVEASSNFLLVKLIKQSSLRDVYFKSTFTSHRSRCGGVIESPSGSIHSINYPKNYDNNMDCLWSIRVPKNHRIMLNFIDVDLYSNPSSYDDDDCGDLIKIYDSPNILSSNYTWLICPNTNTTQIISNTSSIVVQFKTDEYGTAKGFKANFNMTCGAIIEAKNDGIISNDKFLTSANQNCTWTILAPEPSKKVILTIRYISLPKNAEIITNRKCPSSYLRVYDGNDEMAPLVEEFCGRKVPPTIVSHGSALTVQLGSYTNNIEGHFSAHFSTLINACGGELLSEEGTIASPNYPLSYPNNANCEWILSTSPGNRVYITFDSFDVYYSDGCNEDYLEVRENNGGGKLIAVYCGQDVPYNTTTGTKLYIKFHSNNRNTGKGFLLHYGFLHGNDITGLRSGEITSPLYPLPYLGIGEYSWRIIVEDSKTISLNINHLEIHKTQDTCNSKLLIYNGYDEDAPLLEELCGLLTQESKLLQTTSNVGFIKLVLDDTNIGSLFRIAWADTYSNLGVETQGLIKCGTNDTKLISVDNDFVITSPNYPDSYDSDLDCVWILKAAPNHHIKLIFDEISLEETPNCFADYISIYSSTDLAIWTPLSEKICLSEKEKVPFDSTIYMKITFHSDSSISRKGFKARATAACGGLLLDKSGVVEFTKSDIIHFTQTIYPELRCNWTIKVRPGRKIKINFEYVNITNNDVCNDYILLRNGETVESPYLGNGKYCGYSHENVSGIVSSSNIVTLTFVSSEFIVPITDLKQFPSFKLHYEEENIECGATSTLDFSHRWEIITSPNYPSVPIPYTECVWTFRGPPGEIIRIDFLDRFDLKPTDDCSSEYIEVRDGSSRFSPLKGLLCKERPRPGTIKSSDNNIFIKYKTQISEPRDGFKANVSIDMCGGTIVSESGELSSPGYPHMLVLHAGVVCEWEIISLPKHVIHLHFTDIDLPDSKISCQTKVTVEESIPGNNSVADAQLKTFCNDDYEEFTETIETLTNKVIVKLYYGEPSEWSHTSDSRGFKLTFNSSRPSCGGTITADEGYLTSPGYPKETSLRFCQWKIIVPNINRRIRLELIDFEENQNINAYNDLSFNSRIDKNDERNLSQTVFESSQNKLTFYVWLLSKGKDTQKFKAKFSSEDPALCGGNLQGTQGNLMSPNLQTAYFCEWQYTKTDGLSSEAEVLNTIYLTVNVSSLIKNSCRYLDSKLSIKSDTGLDGILFSRVICSSNEVNYRIPISTMQLTALQFKEKPFTFYLNWKLQPCGGVIRTGQEAVNIINIPNSHNDTIDCAWVITAPEGFRVEFKVEGMFNLDCSDEFIEIKSGLEESTSFGKYCKNNMPERALVSSFMNPYIEYHSASQNQRNIKLLTRVVTYQCGGYLRQYDKVITTPNYPREYESNQECTWEIEADIGYRISFKFVDRFVIEEKPNCTKDAVIIYDWKENKYEEMARLCGRHLPPAYNSTANKMKVMFRTDADINLDGFKAQWEPICGGTLIAKTEEQYLYSPGYTNVYFPRLDCNYKITAPSPNKILVKFLDFELEGNYPACKYDNLTLTEHTDYKHFVGLYCGKEMPKTIQPFENVEIVFKTDRYTQKKGFKLSYSLYSCGGQVKEPRLITSQSPGTTKTYTDNTNCTWFIEAPINKTVVVKFSYIDLESSYECYSDYVALYEGHVIDTSKRLSLICGHINSTTVIKSNGNKMLLQFVSDAAVNYKGFQAEIYFSYSSSVGCGGEIDVKSTSSFNLRSPLIGGNVVYENYLDCHWKIKGPVDHIIKVKFTSFHIASCAHVNQTALGFSKCDCDLVELKDGPNPNSLVIGTYCGHSFPPEIFSSSNLMSIRFSTDGEAVSSGFEAILTSQPSSCGQSVFTVSRTVQRVRSPGYESGSIPRGLHCSYVFDSESEPYSTIHVRVHNMDLEGDTDNNCDKDRLIISSKAPVQNMSLGQSFILNEADEFFSHAYFYDATVRFPTHAVLCGSKKSLDFYVSKSVLINLKTTPENTIKHRGVEIEVVYVGFCGRNYTDLQGRLQTSYSSNIETGTLDCYTLVTVPENYTISVYFMSVSPVYWSGENVYLEIYDGNNTKAPLLTKVSTEYSDYLQTFSTGNNILLRNRMNGADMVIYDLNYVATDKGQGCGGKLQSEIGRLTSPLYPRVYRKKSTCEWEIETPSNTRLFLKFTMFNLGTICDQNYLRLVDKSGSTIATYCSETPADFTSEDNYVKIVFTTTQNNGGNGWVADFCGIF</sequence>
<keyword evidence="5" id="KW-0325">Glycoprotein</keyword>
<feature type="domain" description="CUB" evidence="9">
    <location>
        <begin position="612"/>
        <end position="725"/>
    </location>
</feature>
<evidence type="ECO:0000256" key="3">
    <source>
        <dbReference type="ARBA" id="ARBA00022737"/>
    </source>
</evidence>
<evidence type="ECO:0000256" key="5">
    <source>
        <dbReference type="ARBA" id="ARBA00023180"/>
    </source>
</evidence>
<feature type="domain" description="CUB" evidence="9">
    <location>
        <begin position="1820"/>
        <end position="1930"/>
    </location>
</feature>
<feature type="domain" description="CUB" evidence="9">
    <location>
        <begin position="1203"/>
        <end position="1316"/>
    </location>
</feature>
<feature type="domain" description="CUB" evidence="9">
    <location>
        <begin position="3132"/>
        <end position="3247"/>
    </location>
</feature>
<dbReference type="PROSITE" id="PS01180">
    <property type="entry name" value="CUB"/>
    <property type="match status" value="26"/>
</dbReference>
<dbReference type="Gene3D" id="2.10.25.10">
    <property type="entry name" value="Laminin"/>
    <property type="match status" value="6"/>
</dbReference>
<feature type="domain" description="CUB" evidence="9">
    <location>
        <begin position="3385"/>
        <end position="3534"/>
    </location>
</feature>
<dbReference type="InterPro" id="IPR001881">
    <property type="entry name" value="EGF-like_Ca-bd_dom"/>
</dbReference>
<feature type="domain" description="CUB" evidence="9">
    <location>
        <begin position="1084"/>
        <end position="1199"/>
    </location>
</feature>
<feature type="disulfide bond" evidence="6">
    <location>
        <begin position="3132"/>
        <end position="3159"/>
    </location>
</feature>
<dbReference type="PROSITE" id="PS01186">
    <property type="entry name" value="EGF_2"/>
    <property type="match status" value="2"/>
</dbReference>
<dbReference type="SMART" id="SM00042">
    <property type="entry name" value="CUB"/>
    <property type="match status" value="26"/>
</dbReference>
<dbReference type="CDD" id="cd00041">
    <property type="entry name" value="CUB"/>
    <property type="match status" value="24"/>
</dbReference>
<dbReference type="PANTHER" id="PTHR24251">
    <property type="entry name" value="OVOCHYMASE-RELATED"/>
    <property type="match status" value="1"/>
</dbReference>
<feature type="domain" description="EGF-like" evidence="10">
    <location>
        <begin position="141"/>
        <end position="177"/>
    </location>
</feature>
<feature type="domain" description="CUB" evidence="9">
    <location>
        <begin position="3254"/>
        <end position="3381"/>
    </location>
</feature>
<evidence type="ECO:0000256" key="4">
    <source>
        <dbReference type="ARBA" id="ARBA00023157"/>
    </source>
</evidence>
<dbReference type="InterPro" id="IPR000152">
    <property type="entry name" value="EGF-type_Asp/Asn_hydroxyl_site"/>
</dbReference>
<dbReference type="OrthoDB" id="10009301at2759"/>
<dbReference type="SMART" id="SM00181">
    <property type="entry name" value="EGF"/>
    <property type="match status" value="8"/>
</dbReference>
<evidence type="ECO:0000256" key="1">
    <source>
        <dbReference type="ARBA" id="ARBA00022536"/>
    </source>
</evidence>
<dbReference type="PANTHER" id="PTHR24251:SF37">
    <property type="entry name" value="CUB DOMAIN-CONTAINING PROTEIN"/>
    <property type="match status" value="1"/>
</dbReference>
<dbReference type="InterPro" id="IPR000742">
    <property type="entry name" value="EGF"/>
</dbReference>
<dbReference type="Proteomes" id="UP001652582">
    <property type="component" value="Chromosome 6"/>
</dbReference>
<dbReference type="PROSITE" id="PS00022">
    <property type="entry name" value="EGF_1"/>
    <property type="match status" value="4"/>
</dbReference>
<feature type="domain" description="CUB" evidence="9">
    <location>
        <begin position="2060"/>
        <end position="2179"/>
    </location>
</feature>
<feature type="signal peptide" evidence="8">
    <location>
        <begin position="1"/>
        <end position="21"/>
    </location>
</feature>
<keyword evidence="2 8" id="KW-0732">Signal</keyword>
<feature type="domain" description="EGF-like" evidence="10">
    <location>
        <begin position="179"/>
        <end position="220"/>
    </location>
</feature>
<dbReference type="InterPro" id="IPR009030">
    <property type="entry name" value="Growth_fac_rcpt_cys_sf"/>
</dbReference>
<dbReference type="InterPro" id="IPR013032">
    <property type="entry name" value="EGF-like_CS"/>
</dbReference>
<dbReference type="PROSITE" id="PS01187">
    <property type="entry name" value="EGF_CA"/>
    <property type="match status" value="1"/>
</dbReference>
<keyword evidence="1 7" id="KW-0245">EGF-like domain</keyword>
<feature type="domain" description="EGF-like" evidence="10">
    <location>
        <begin position="448"/>
        <end position="487"/>
    </location>
</feature>
<evidence type="ECO:0000256" key="7">
    <source>
        <dbReference type="PROSITE-ProRule" id="PRU00076"/>
    </source>
</evidence>
<comment type="caution">
    <text evidence="7">Lacks conserved residue(s) required for the propagation of feature annotation.</text>
</comment>
<evidence type="ECO:0000256" key="8">
    <source>
        <dbReference type="SAM" id="SignalP"/>
    </source>
</evidence>
<feature type="domain" description="CUB" evidence="9">
    <location>
        <begin position="1931"/>
        <end position="2046"/>
    </location>
</feature>
<feature type="domain" description="CUB" evidence="9">
    <location>
        <begin position="2791"/>
        <end position="2899"/>
    </location>
</feature>
<keyword evidence="4 7" id="KW-1015">Disulfide bond</keyword>
<reference evidence="12" key="1">
    <citation type="submission" date="2025-08" db="UniProtKB">
        <authorList>
            <consortium name="RefSeq"/>
        </authorList>
    </citation>
    <scope>IDENTIFICATION</scope>
</reference>
<feature type="disulfide bond" evidence="7">
    <location>
        <begin position="436"/>
        <end position="445"/>
    </location>
</feature>
<feature type="domain" description="CUB" evidence="9">
    <location>
        <begin position="2431"/>
        <end position="2558"/>
    </location>
</feature>
<dbReference type="InterPro" id="IPR035914">
    <property type="entry name" value="Sperma_CUB_dom_sf"/>
</dbReference>
<feature type="domain" description="CUB" evidence="9">
    <location>
        <begin position="2562"/>
        <end position="2668"/>
    </location>
</feature>
<feature type="domain" description="CUB" evidence="9">
    <location>
        <begin position="3017"/>
        <end position="3130"/>
    </location>
</feature>
<feature type="domain" description="CUB" evidence="9">
    <location>
        <begin position="964"/>
        <end position="1078"/>
    </location>
</feature>
<dbReference type="InterPro" id="IPR049883">
    <property type="entry name" value="NOTCH1_EGF-like"/>
</dbReference>
<feature type="domain" description="CUB" evidence="9">
    <location>
        <begin position="2311"/>
        <end position="2429"/>
    </location>
</feature>
<feature type="domain" description="CUB" evidence="9">
    <location>
        <begin position="2903"/>
        <end position="3016"/>
    </location>
</feature>
<accession>A0A6J1NH62</accession>
<feature type="domain" description="CUB" evidence="9">
    <location>
        <begin position="3654"/>
        <end position="3760"/>
    </location>
</feature>
<dbReference type="GO" id="GO:0005509">
    <property type="term" value="F:calcium ion binding"/>
    <property type="evidence" value="ECO:0007669"/>
    <property type="project" value="InterPro"/>
</dbReference>
<dbReference type="Pfam" id="PF00008">
    <property type="entry name" value="EGF"/>
    <property type="match status" value="3"/>
</dbReference>
<feature type="disulfide bond" evidence="7">
    <location>
        <begin position="477"/>
        <end position="486"/>
    </location>
</feature>
<dbReference type="CDD" id="cd00054">
    <property type="entry name" value="EGF_CA"/>
    <property type="match status" value="4"/>
</dbReference>
<proteinExistence type="predicted"/>
<dbReference type="PROSITE" id="PS50026">
    <property type="entry name" value="EGF_3"/>
    <property type="match status" value="4"/>
</dbReference>
<feature type="domain" description="CUB" evidence="9">
    <location>
        <begin position="1698"/>
        <end position="1816"/>
    </location>
</feature>
<feature type="domain" description="CUB" evidence="9">
    <location>
        <begin position="2673"/>
        <end position="2731"/>
    </location>
</feature>
<organism evidence="11 12">
    <name type="scientific">Bicyclus anynana</name>
    <name type="common">Squinting bush brown butterfly</name>
    <dbReference type="NCBI Taxonomy" id="110368"/>
    <lineage>
        <taxon>Eukaryota</taxon>
        <taxon>Metazoa</taxon>
        <taxon>Ecdysozoa</taxon>
        <taxon>Arthropoda</taxon>
        <taxon>Hexapoda</taxon>
        <taxon>Insecta</taxon>
        <taxon>Pterygota</taxon>
        <taxon>Neoptera</taxon>
        <taxon>Endopterygota</taxon>
        <taxon>Lepidoptera</taxon>
        <taxon>Glossata</taxon>
        <taxon>Ditrysia</taxon>
        <taxon>Papilionoidea</taxon>
        <taxon>Nymphalidae</taxon>
        <taxon>Satyrinae</taxon>
        <taxon>Satyrini</taxon>
        <taxon>Mycalesina</taxon>
        <taxon>Bicyclus</taxon>
    </lineage>
</organism>
<evidence type="ECO:0000256" key="6">
    <source>
        <dbReference type="PROSITE-ProRule" id="PRU00059"/>
    </source>
</evidence>
<feature type="domain" description="CUB" evidence="9">
    <location>
        <begin position="2180"/>
        <end position="2307"/>
    </location>
</feature>
<dbReference type="Pfam" id="PF07645">
    <property type="entry name" value="EGF_CA"/>
    <property type="match status" value="1"/>
</dbReference>
<dbReference type="RefSeq" id="XP_023942426.2">
    <property type="nucleotide sequence ID" value="XM_024086658.2"/>
</dbReference>
<dbReference type="Gene3D" id="2.60.120.290">
    <property type="entry name" value="Spermadhesin, CUB domain"/>
    <property type="match status" value="26"/>
</dbReference>
<dbReference type="Pfam" id="PF00431">
    <property type="entry name" value="CUB"/>
    <property type="match status" value="24"/>
</dbReference>
<dbReference type="CDD" id="cd22201">
    <property type="entry name" value="cubilin_NTD"/>
    <property type="match status" value="1"/>
</dbReference>
<name>A0A6J1NH62_BICAN</name>
<protein>
    <submittedName>
        <fullName evidence="12">Cubilin-like</fullName>
    </submittedName>
</protein>
<keyword evidence="3" id="KW-0677">Repeat</keyword>
<evidence type="ECO:0000256" key="2">
    <source>
        <dbReference type="ARBA" id="ARBA00022729"/>
    </source>
</evidence>
<feature type="chain" id="PRO_5045666715" evidence="8">
    <location>
        <begin position="22"/>
        <end position="3761"/>
    </location>
</feature>
<dbReference type="SMART" id="SM00179">
    <property type="entry name" value="EGF_CA"/>
    <property type="match status" value="5"/>
</dbReference>
<dbReference type="PROSITE" id="PS00010">
    <property type="entry name" value="ASX_HYDROXYL"/>
    <property type="match status" value="2"/>
</dbReference>
<dbReference type="InterPro" id="IPR000859">
    <property type="entry name" value="CUB_dom"/>
</dbReference>
<dbReference type="SUPFAM" id="SSF49854">
    <property type="entry name" value="Spermadhesin, CUB domain"/>
    <property type="match status" value="26"/>
</dbReference>